<feature type="region of interest" description="Disordered" evidence="3">
    <location>
        <begin position="26"/>
        <end position="52"/>
    </location>
</feature>
<dbReference type="Proteomes" id="UP000256328">
    <property type="component" value="Unassembled WGS sequence"/>
</dbReference>
<feature type="chain" id="PRO_5017718910" description="alpha-galactosidase" evidence="4">
    <location>
        <begin position="20"/>
        <end position="346"/>
    </location>
</feature>
<evidence type="ECO:0000313" key="7">
    <source>
        <dbReference type="Proteomes" id="UP000256328"/>
    </source>
</evidence>
<feature type="domain" description="Glycoside-hydrolase family GH114 TIM-barrel" evidence="5">
    <location>
        <begin position="113"/>
        <end position="341"/>
    </location>
</feature>
<keyword evidence="4" id="KW-0732">Signal</keyword>
<dbReference type="Gene3D" id="3.20.20.70">
    <property type="entry name" value="Aldolase class I"/>
    <property type="match status" value="1"/>
</dbReference>
<dbReference type="PANTHER" id="PTHR35273">
    <property type="entry name" value="ALPHA-1,4 POLYGALACTOSAMINIDASE, PUTATIVE (AFU_ORTHOLOGUE AFUA_3G07890)-RELATED"/>
    <property type="match status" value="1"/>
</dbReference>
<organism evidence="6 7">
    <name type="scientific">Coleophoma crateriformis</name>
    <dbReference type="NCBI Taxonomy" id="565419"/>
    <lineage>
        <taxon>Eukaryota</taxon>
        <taxon>Fungi</taxon>
        <taxon>Dikarya</taxon>
        <taxon>Ascomycota</taxon>
        <taxon>Pezizomycotina</taxon>
        <taxon>Leotiomycetes</taxon>
        <taxon>Helotiales</taxon>
        <taxon>Dermateaceae</taxon>
        <taxon>Coleophoma</taxon>
    </lineage>
</organism>
<dbReference type="PANTHER" id="PTHR35273:SF2">
    <property type="entry name" value="ALPHA-GALACTOSIDASE"/>
    <property type="match status" value="1"/>
</dbReference>
<evidence type="ECO:0000259" key="5">
    <source>
        <dbReference type="Pfam" id="PF03537"/>
    </source>
</evidence>
<dbReference type="InterPro" id="IPR013785">
    <property type="entry name" value="Aldolase_TIM"/>
</dbReference>
<evidence type="ECO:0000256" key="1">
    <source>
        <dbReference type="ARBA" id="ARBA00001255"/>
    </source>
</evidence>
<comment type="catalytic activity">
    <reaction evidence="1">
        <text>Hydrolysis of terminal, non-reducing alpha-D-galactose residues in alpha-D-galactosides, including galactose oligosaccharides, galactomannans and galactolipids.</text>
        <dbReference type="EC" id="3.2.1.22"/>
    </reaction>
</comment>
<reference evidence="6 7" key="1">
    <citation type="journal article" date="2018" name="IMA Fungus">
        <title>IMA Genome-F 9: Draft genome sequence of Annulohypoxylon stygium, Aspergillus mulundensis, Berkeleyomyces basicola (syn. Thielaviopsis basicola), Ceratocystis smalleyi, two Cercospora beticola strains, Coleophoma cylindrospora, Fusarium fracticaudum, Phialophora cf. hyalina, and Morchella septimelata.</title>
        <authorList>
            <person name="Wingfield B.D."/>
            <person name="Bills G.F."/>
            <person name="Dong Y."/>
            <person name="Huang W."/>
            <person name="Nel W.J."/>
            <person name="Swalarsk-Parry B.S."/>
            <person name="Vaghefi N."/>
            <person name="Wilken P.M."/>
            <person name="An Z."/>
            <person name="de Beer Z.W."/>
            <person name="De Vos L."/>
            <person name="Chen L."/>
            <person name="Duong T.A."/>
            <person name="Gao Y."/>
            <person name="Hammerbacher A."/>
            <person name="Kikkert J.R."/>
            <person name="Li Y."/>
            <person name="Li H."/>
            <person name="Li K."/>
            <person name="Li Q."/>
            <person name="Liu X."/>
            <person name="Ma X."/>
            <person name="Naidoo K."/>
            <person name="Pethybridge S.J."/>
            <person name="Sun J."/>
            <person name="Steenkamp E.T."/>
            <person name="van der Nest M.A."/>
            <person name="van Wyk S."/>
            <person name="Wingfield M.J."/>
            <person name="Xiong C."/>
            <person name="Yue Q."/>
            <person name="Zhang X."/>
        </authorList>
    </citation>
    <scope>NUCLEOTIDE SEQUENCE [LARGE SCALE GENOMIC DNA]</scope>
    <source>
        <strain evidence="6 7">BP5796</strain>
    </source>
</reference>
<dbReference type="EMBL" id="PDLN01000003">
    <property type="protein sequence ID" value="RDW90942.1"/>
    <property type="molecule type" value="Genomic_DNA"/>
</dbReference>
<gene>
    <name evidence="6" type="ORF">BP5796_02107</name>
</gene>
<dbReference type="InterPro" id="IPR004352">
    <property type="entry name" value="GH114_TIM-barrel"/>
</dbReference>
<dbReference type="AlphaFoldDB" id="A0A3D8SX96"/>
<evidence type="ECO:0000256" key="2">
    <source>
        <dbReference type="ARBA" id="ARBA00012755"/>
    </source>
</evidence>
<dbReference type="OrthoDB" id="2108802at2759"/>
<dbReference type="InterPro" id="IPR017853">
    <property type="entry name" value="GH"/>
</dbReference>
<evidence type="ECO:0000256" key="4">
    <source>
        <dbReference type="SAM" id="SignalP"/>
    </source>
</evidence>
<keyword evidence="7" id="KW-1185">Reference proteome</keyword>
<evidence type="ECO:0000256" key="3">
    <source>
        <dbReference type="SAM" id="MobiDB-lite"/>
    </source>
</evidence>
<feature type="compositionally biased region" description="Low complexity" evidence="3">
    <location>
        <begin position="35"/>
        <end position="47"/>
    </location>
</feature>
<dbReference type="SUPFAM" id="SSF51445">
    <property type="entry name" value="(Trans)glycosidases"/>
    <property type="match status" value="1"/>
</dbReference>
<sequence length="346" mass="36422">MRFAKHVAGLSILVDLAVAYHTGHHHHKGKWSQNSSAISTTSTSSTIPDSPCGGTSVPLSSVASFIPASSTAVPTASPTASSLSVATANSTASSIPTPTGSDSAIWCPSAGTTWQIVLSSSPKDTALNVQAYDIDLFDNTAATIKTFKDTGHKVICYFSAGTFEDWREDAESFQVTDKGSAMEGWAGEWWLDTNSPNVRAIMAKRIDLAVTKGCDAIDPDNMDAYGNNGGGLNLQSSDAINYITYLATIAHSKGLAIGLKNAGAIVSPSIVEIVDFAVNEQCAEYSECSAWQAFISANKPVFAIEYTTSTIDIASVSTNTACSTVNMAGFSTLLKNMILDDWLIAC</sequence>
<dbReference type="EC" id="3.2.1.22" evidence="2"/>
<protein>
    <recommendedName>
        <fullName evidence="2">alpha-galactosidase</fullName>
        <ecNumber evidence="2">3.2.1.22</ecNumber>
    </recommendedName>
</protein>
<dbReference type="GO" id="GO:0004557">
    <property type="term" value="F:alpha-galactosidase activity"/>
    <property type="evidence" value="ECO:0007669"/>
    <property type="project" value="UniProtKB-EC"/>
</dbReference>
<dbReference type="Pfam" id="PF03537">
    <property type="entry name" value="Glyco_hydro_114"/>
    <property type="match status" value="1"/>
</dbReference>
<accession>A0A3D8SX96</accession>
<comment type="caution">
    <text evidence="6">The sequence shown here is derived from an EMBL/GenBank/DDBJ whole genome shotgun (WGS) entry which is preliminary data.</text>
</comment>
<feature type="signal peptide" evidence="4">
    <location>
        <begin position="1"/>
        <end position="19"/>
    </location>
</feature>
<evidence type="ECO:0000313" key="6">
    <source>
        <dbReference type="EMBL" id="RDW90942.1"/>
    </source>
</evidence>
<proteinExistence type="predicted"/>
<name>A0A3D8SX96_9HELO</name>